<sequence length="404" mass="46200">MRGEYVGKVSNRNTVVDRLNLEVLKGKYSKAESNIMELKRLGATVLHDVDVKTVMFHTDLKNRWFDRIVFNFPHAGFKGKEDDLHVINSHKKLMWYFFYNARRLLRPYGEIHVTHKTGGPYDRWDLERLAAEHTLVLVMKVGFQKVDYPGYNQKRGDGARCDEPFDPATACTFRFRIGDLKKLKKVNKNRACSIPNFGCPNVHPGQWATDVGPFHPLPLVEAWPRQPGQLATGRGPYHPLPQASPHFPPPDNAADHIPLHPYIADERQQLGLPLNPDGMVGAPYFHEHDTFCPTPSTPGPSLNDLPAIGGIPPPMGRITCPNLCPPIEHTWYEPRTVSGPPGSDGYSYFAQEYQRSLQREYDMRRYLMPGSTSSNYSAFLEHRHMESRKRQEWLRSMISLYGRQ</sequence>
<dbReference type="PANTHER" id="PTHR11538:SF26">
    <property type="entry name" value="FERREDOXIN-FOLD ANTICODON-BINDING DOMAIN-CONTAINING PROTEIN 1"/>
    <property type="match status" value="1"/>
</dbReference>
<dbReference type="SUPFAM" id="SSF53335">
    <property type="entry name" value="S-adenosyl-L-methionine-dependent methyltransferases"/>
    <property type="match status" value="1"/>
</dbReference>
<comment type="caution">
    <text evidence="2">The sequence shown here is derived from an EMBL/GenBank/DDBJ whole genome shotgun (WGS) entry which is preliminary data.</text>
</comment>
<name>A0AAV5CKC9_ELECO</name>
<reference evidence="2" key="1">
    <citation type="journal article" date="2018" name="DNA Res.">
        <title>Multiple hybrid de novo genome assembly of finger millet, an orphan allotetraploid crop.</title>
        <authorList>
            <person name="Hatakeyama M."/>
            <person name="Aluri S."/>
            <person name="Balachadran M.T."/>
            <person name="Sivarajan S.R."/>
            <person name="Patrignani A."/>
            <person name="Gruter S."/>
            <person name="Poveda L."/>
            <person name="Shimizu-Inatsugi R."/>
            <person name="Baeten J."/>
            <person name="Francoijs K.J."/>
            <person name="Nataraja K.N."/>
            <person name="Reddy Y.A.N."/>
            <person name="Phadnis S."/>
            <person name="Ravikumar R.L."/>
            <person name="Schlapbach R."/>
            <person name="Sreeman S.M."/>
            <person name="Shimizu K.K."/>
        </authorList>
    </citation>
    <scope>NUCLEOTIDE SEQUENCE</scope>
</reference>
<evidence type="ECO:0000313" key="3">
    <source>
        <dbReference type="Proteomes" id="UP001054889"/>
    </source>
</evidence>
<dbReference type="GO" id="GO:0005737">
    <property type="term" value="C:cytoplasm"/>
    <property type="evidence" value="ECO:0007669"/>
    <property type="project" value="TreeGrafter"/>
</dbReference>
<accession>A0AAV5CKC9</accession>
<dbReference type="InterPro" id="IPR029063">
    <property type="entry name" value="SAM-dependent_MTases_sf"/>
</dbReference>
<feature type="domain" description="25S rRNA (uridine-N(3))-methyltransferase BMT5-like" evidence="1">
    <location>
        <begin position="15"/>
        <end position="155"/>
    </location>
</feature>
<protein>
    <recommendedName>
        <fullName evidence="1">25S rRNA (uridine-N(3))-methyltransferase BMT5-like domain-containing protein</fullName>
    </recommendedName>
</protein>
<organism evidence="2 3">
    <name type="scientific">Eleusine coracana subsp. coracana</name>
    <dbReference type="NCBI Taxonomy" id="191504"/>
    <lineage>
        <taxon>Eukaryota</taxon>
        <taxon>Viridiplantae</taxon>
        <taxon>Streptophyta</taxon>
        <taxon>Embryophyta</taxon>
        <taxon>Tracheophyta</taxon>
        <taxon>Spermatophyta</taxon>
        <taxon>Magnoliopsida</taxon>
        <taxon>Liliopsida</taxon>
        <taxon>Poales</taxon>
        <taxon>Poaceae</taxon>
        <taxon>PACMAD clade</taxon>
        <taxon>Chloridoideae</taxon>
        <taxon>Cynodonteae</taxon>
        <taxon>Eleusininae</taxon>
        <taxon>Eleusine</taxon>
    </lineage>
</organism>
<dbReference type="EMBL" id="BQKI01000007">
    <property type="protein sequence ID" value="GJM98491.1"/>
    <property type="molecule type" value="Genomic_DNA"/>
</dbReference>
<gene>
    <name evidence="2" type="primary">ga15510</name>
    <name evidence="2" type="ORF">PR202_ga15510</name>
</gene>
<reference evidence="2" key="2">
    <citation type="submission" date="2021-12" db="EMBL/GenBank/DDBJ databases">
        <title>Resequencing data analysis of finger millet.</title>
        <authorList>
            <person name="Hatakeyama M."/>
            <person name="Aluri S."/>
            <person name="Balachadran M.T."/>
            <person name="Sivarajan S.R."/>
            <person name="Poveda L."/>
            <person name="Shimizu-Inatsugi R."/>
            <person name="Schlapbach R."/>
            <person name="Sreeman S.M."/>
            <person name="Shimizu K.K."/>
        </authorList>
    </citation>
    <scope>NUCLEOTIDE SEQUENCE</scope>
</reference>
<dbReference type="AlphaFoldDB" id="A0AAV5CKC9"/>
<dbReference type="Proteomes" id="UP001054889">
    <property type="component" value="Unassembled WGS sequence"/>
</dbReference>
<dbReference type="InterPro" id="IPR019446">
    <property type="entry name" value="BMT5-like"/>
</dbReference>
<keyword evidence="3" id="KW-1185">Reference proteome</keyword>
<dbReference type="Pfam" id="PF10354">
    <property type="entry name" value="BMT5-like"/>
    <property type="match status" value="1"/>
</dbReference>
<dbReference type="GO" id="GO:0070475">
    <property type="term" value="P:rRNA base methylation"/>
    <property type="evidence" value="ECO:0007669"/>
    <property type="project" value="InterPro"/>
</dbReference>
<dbReference type="PANTHER" id="PTHR11538">
    <property type="entry name" value="PHENYLALANYL-TRNA SYNTHETASE"/>
    <property type="match status" value="1"/>
</dbReference>
<proteinExistence type="predicted"/>
<evidence type="ECO:0000313" key="2">
    <source>
        <dbReference type="EMBL" id="GJM98491.1"/>
    </source>
</evidence>
<evidence type="ECO:0000259" key="1">
    <source>
        <dbReference type="Pfam" id="PF10354"/>
    </source>
</evidence>
<dbReference type="GO" id="GO:0070042">
    <property type="term" value="F:rRNA (uridine-N3-)-methyltransferase activity"/>
    <property type="evidence" value="ECO:0007669"/>
    <property type="project" value="InterPro"/>
</dbReference>